<dbReference type="InterPro" id="IPR004761">
    <property type="entry name" value="Spore_GerAB"/>
</dbReference>
<keyword evidence="4" id="KW-0309">Germination</keyword>
<evidence type="ECO:0000313" key="10">
    <source>
        <dbReference type="Proteomes" id="UP000812277"/>
    </source>
</evidence>
<reference evidence="9 10" key="1">
    <citation type="submission" date="2021-07" db="EMBL/GenBank/DDBJ databases">
        <title>Paenibacillus radiodurans sp. nov., isolated from the southeastern edge of Tengger Desert.</title>
        <authorList>
            <person name="Zhang G."/>
        </authorList>
    </citation>
    <scope>NUCLEOTIDE SEQUENCE [LARGE SCALE GENOMIC DNA]</scope>
    <source>
        <strain evidence="9 10">DT7-4</strain>
    </source>
</reference>
<evidence type="ECO:0000256" key="6">
    <source>
        <dbReference type="ARBA" id="ARBA00022989"/>
    </source>
</evidence>
<feature type="transmembrane region" description="Helical" evidence="8">
    <location>
        <begin position="332"/>
        <end position="351"/>
    </location>
</feature>
<accession>A0ABS7D2Z0</accession>
<organism evidence="9 10">
    <name type="scientific">Paenibacillus oenotherae</name>
    <dbReference type="NCBI Taxonomy" id="1435645"/>
    <lineage>
        <taxon>Bacteria</taxon>
        <taxon>Bacillati</taxon>
        <taxon>Bacillota</taxon>
        <taxon>Bacilli</taxon>
        <taxon>Bacillales</taxon>
        <taxon>Paenibacillaceae</taxon>
        <taxon>Paenibacillus</taxon>
    </lineage>
</organism>
<dbReference type="Gene3D" id="1.20.1740.10">
    <property type="entry name" value="Amino acid/polyamine transporter I"/>
    <property type="match status" value="1"/>
</dbReference>
<feature type="transmembrane region" description="Helical" evidence="8">
    <location>
        <begin position="28"/>
        <end position="49"/>
    </location>
</feature>
<dbReference type="PANTHER" id="PTHR34975">
    <property type="entry name" value="SPORE GERMINATION PROTEIN A2"/>
    <property type="match status" value="1"/>
</dbReference>
<keyword evidence="5 8" id="KW-0812">Transmembrane</keyword>
<protein>
    <submittedName>
        <fullName evidence="9">Spore germination protein</fullName>
    </submittedName>
</protein>
<comment type="caution">
    <text evidence="9">The sequence shown here is derived from an EMBL/GenBank/DDBJ whole genome shotgun (WGS) entry which is preliminary data.</text>
</comment>
<feature type="transmembrane region" description="Helical" evidence="8">
    <location>
        <begin position="106"/>
        <end position="125"/>
    </location>
</feature>
<gene>
    <name evidence="9" type="ORF">K0T92_05825</name>
</gene>
<keyword evidence="3" id="KW-0813">Transport</keyword>
<feature type="transmembrane region" description="Helical" evidence="8">
    <location>
        <begin position="61"/>
        <end position="86"/>
    </location>
</feature>
<dbReference type="PANTHER" id="PTHR34975:SF2">
    <property type="entry name" value="SPORE GERMINATION PROTEIN A2"/>
    <property type="match status" value="1"/>
</dbReference>
<comment type="subcellular location">
    <subcellularLocation>
        <location evidence="1">Membrane</location>
        <topology evidence="1">Multi-pass membrane protein</topology>
    </subcellularLocation>
</comment>
<sequence length="361" mass="40045">MILTTFFTIGSAILVVPSGITALARQDAWIAALIGLAIGIGLIWMYILLAKQHPNKSLVEMMAILLGKWLGGAIALLFVASFFLAGPTSSLNILGNFLTIQMMPETPMLSLNLLFAIIVMMGVYLGIEVLARSSELFIPWIALLLTALILFVSFDIKPTNLQPVLEEGFMSLGPAVLSFLSAVFLPNFILLMIFPHVNNESNEAGRALLIGTVMGCILMIIIVLLIILVFGPEYTARSMYPTYELARKISIGDFLQRLEAIVASTWFISLYFRMAIYLFAFSAAIAQIFKLKDYRALILPLGMLLVALSQFIHPNIPAQQQWNVRVWTPYTALTGFIIPLIMLCLSGLRNLRQKNKINEKI</sequence>
<keyword evidence="10" id="KW-1185">Reference proteome</keyword>
<evidence type="ECO:0000256" key="2">
    <source>
        <dbReference type="ARBA" id="ARBA00007998"/>
    </source>
</evidence>
<evidence type="ECO:0000256" key="4">
    <source>
        <dbReference type="ARBA" id="ARBA00022544"/>
    </source>
</evidence>
<feature type="transmembrane region" description="Helical" evidence="8">
    <location>
        <begin position="176"/>
        <end position="195"/>
    </location>
</feature>
<feature type="transmembrane region" description="Helical" evidence="8">
    <location>
        <begin position="296"/>
        <end position="312"/>
    </location>
</feature>
<comment type="similarity">
    <text evidence="2">Belongs to the amino acid-polyamine-organocation (APC) superfamily. Spore germination protein (SGP) (TC 2.A.3.9) family.</text>
</comment>
<feature type="transmembrane region" description="Helical" evidence="8">
    <location>
        <begin position="207"/>
        <end position="230"/>
    </location>
</feature>
<evidence type="ECO:0000256" key="7">
    <source>
        <dbReference type="ARBA" id="ARBA00023136"/>
    </source>
</evidence>
<evidence type="ECO:0000256" key="1">
    <source>
        <dbReference type="ARBA" id="ARBA00004141"/>
    </source>
</evidence>
<proteinExistence type="inferred from homology"/>
<evidence type="ECO:0000256" key="8">
    <source>
        <dbReference type="SAM" id="Phobius"/>
    </source>
</evidence>
<dbReference type="Proteomes" id="UP000812277">
    <property type="component" value="Unassembled WGS sequence"/>
</dbReference>
<dbReference type="Pfam" id="PF03845">
    <property type="entry name" value="Spore_permease"/>
    <property type="match status" value="1"/>
</dbReference>
<dbReference type="EMBL" id="JAHZIJ010000002">
    <property type="protein sequence ID" value="MBW7474255.1"/>
    <property type="molecule type" value="Genomic_DNA"/>
</dbReference>
<evidence type="ECO:0000313" key="9">
    <source>
        <dbReference type="EMBL" id="MBW7474255.1"/>
    </source>
</evidence>
<evidence type="ECO:0000256" key="5">
    <source>
        <dbReference type="ARBA" id="ARBA00022692"/>
    </source>
</evidence>
<feature type="transmembrane region" description="Helical" evidence="8">
    <location>
        <begin position="270"/>
        <end position="289"/>
    </location>
</feature>
<dbReference type="NCBIfam" id="TIGR00912">
    <property type="entry name" value="2A0309"/>
    <property type="match status" value="1"/>
</dbReference>
<feature type="transmembrane region" description="Helical" evidence="8">
    <location>
        <begin position="137"/>
        <end position="156"/>
    </location>
</feature>
<keyword evidence="6 8" id="KW-1133">Transmembrane helix</keyword>
<evidence type="ECO:0000256" key="3">
    <source>
        <dbReference type="ARBA" id="ARBA00022448"/>
    </source>
</evidence>
<keyword evidence="7 8" id="KW-0472">Membrane</keyword>
<name>A0ABS7D2Z0_9BACL</name>